<dbReference type="PANTHER" id="PTHR31845:SF32">
    <property type="entry name" value="MISCELLANEOUS ZN(II)2CYS6 TRANSCRIPTION FACTOR (EUROFUNG)-RELATED"/>
    <property type="match status" value="1"/>
</dbReference>
<evidence type="ECO:0000256" key="5">
    <source>
        <dbReference type="ARBA" id="ARBA00023242"/>
    </source>
</evidence>
<evidence type="ECO:0000256" key="2">
    <source>
        <dbReference type="ARBA" id="ARBA00023015"/>
    </source>
</evidence>
<dbReference type="PROSITE" id="PS00463">
    <property type="entry name" value="ZN2_CY6_FUNGAL_1"/>
    <property type="match status" value="1"/>
</dbReference>
<evidence type="ECO:0000256" key="4">
    <source>
        <dbReference type="ARBA" id="ARBA00023163"/>
    </source>
</evidence>
<dbReference type="SUPFAM" id="SSF57701">
    <property type="entry name" value="Zn2/Cys6 DNA-binding domain"/>
    <property type="match status" value="1"/>
</dbReference>
<dbReference type="AlphaFoldDB" id="A0A2J6QVV1"/>
<organism evidence="7 8">
    <name type="scientific">Hyaloscypha variabilis (strain UAMH 11265 / GT02V1 / F)</name>
    <name type="common">Meliniomyces variabilis</name>
    <dbReference type="NCBI Taxonomy" id="1149755"/>
    <lineage>
        <taxon>Eukaryota</taxon>
        <taxon>Fungi</taxon>
        <taxon>Dikarya</taxon>
        <taxon>Ascomycota</taxon>
        <taxon>Pezizomycotina</taxon>
        <taxon>Leotiomycetes</taxon>
        <taxon>Helotiales</taxon>
        <taxon>Hyaloscyphaceae</taxon>
        <taxon>Hyaloscypha</taxon>
        <taxon>Hyaloscypha variabilis</taxon>
    </lineage>
</organism>
<dbReference type="OrthoDB" id="1600564at2759"/>
<protein>
    <recommendedName>
        <fullName evidence="6">Zn(2)-C6 fungal-type domain-containing protein</fullName>
    </recommendedName>
</protein>
<keyword evidence="2" id="KW-0805">Transcription regulation</keyword>
<dbReference type="InterPro" id="IPR036864">
    <property type="entry name" value="Zn2-C6_fun-type_DNA-bd_sf"/>
</dbReference>
<dbReference type="GO" id="GO:0008270">
    <property type="term" value="F:zinc ion binding"/>
    <property type="evidence" value="ECO:0007669"/>
    <property type="project" value="InterPro"/>
</dbReference>
<keyword evidence="4" id="KW-0804">Transcription</keyword>
<dbReference type="GO" id="GO:0000981">
    <property type="term" value="F:DNA-binding transcription factor activity, RNA polymerase II-specific"/>
    <property type="evidence" value="ECO:0007669"/>
    <property type="project" value="InterPro"/>
</dbReference>
<gene>
    <name evidence="7" type="ORF">L207DRAFT_592520</name>
</gene>
<dbReference type="Gene3D" id="4.10.240.10">
    <property type="entry name" value="Zn(2)-C6 fungal-type DNA-binding domain"/>
    <property type="match status" value="1"/>
</dbReference>
<accession>A0A2J6QVV1</accession>
<evidence type="ECO:0000256" key="3">
    <source>
        <dbReference type="ARBA" id="ARBA00023125"/>
    </source>
</evidence>
<dbReference type="GO" id="GO:0000976">
    <property type="term" value="F:transcription cis-regulatory region binding"/>
    <property type="evidence" value="ECO:0007669"/>
    <property type="project" value="TreeGrafter"/>
</dbReference>
<dbReference type="InterPro" id="IPR051089">
    <property type="entry name" value="prtT"/>
</dbReference>
<sequence>MASLSPASASNLDSASHAGLVRACATCSRAKAKCAPGPEGNGKCQRCHRLKKTCEPALPQVRSLPRKRKPQTAISKSRVGRLEEKLEGLVSLITSTKELPPQSIQPERPPMSDAVSMNPTTNSFTFPALFMRAPSAQDQLRGDLPAYQNGTAATQFVPNRPAPSLATIHGLNNFPASGATNWVNYMPSFAEGDALLTIYRDELTPQFPFIVVPQSVSAESLNLEKPFFYLCIVAVTKLNSSHQKALGKLIMAQVGERLFARGERNLDLLLGVLTYAAWCFYNCWNIPQVTSLISAANVLVLDLGLSRPLPGRKAAKKSVFYEALRDSCSMGLLAWKKTSRTLEEERAFLGYYFLSSVISIYLRRMDPPQKFTPYVEECVKSLENFGDHPNDKVAVVLVRLQGILERVHQTSWQRKPDLAEINSGTLFIIASIETELKHFRKNLKPEQATNATVLLHCHVIEISIYEAGLCHPPPDSDPIPGFKRLELLCACLEATKSYFDVFFSIPPSSYISMSLPTWSQLSAVLAILQMLFILQHPDWDLATVRAVIDYNVTFNQLIQNLESLIALPGFERLDVFSRSAKWMKGVKEFVEAKMGALPPATTENESDQMPDFGFVPGAEDLTDFFQFLDDAWMSEILPAESQGSTMTGT</sequence>
<dbReference type="PANTHER" id="PTHR31845">
    <property type="entry name" value="FINGER DOMAIN PROTEIN, PUTATIVE-RELATED"/>
    <property type="match status" value="1"/>
</dbReference>
<dbReference type="Proteomes" id="UP000235786">
    <property type="component" value="Unassembled WGS sequence"/>
</dbReference>
<keyword evidence="8" id="KW-1185">Reference proteome</keyword>
<keyword evidence="5" id="KW-0539">Nucleus</keyword>
<reference evidence="7 8" key="1">
    <citation type="submission" date="2016-04" db="EMBL/GenBank/DDBJ databases">
        <title>A degradative enzymes factory behind the ericoid mycorrhizal symbiosis.</title>
        <authorList>
            <consortium name="DOE Joint Genome Institute"/>
            <person name="Martino E."/>
            <person name="Morin E."/>
            <person name="Grelet G."/>
            <person name="Kuo A."/>
            <person name="Kohler A."/>
            <person name="Daghino S."/>
            <person name="Barry K."/>
            <person name="Choi C."/>
            <person name="Cichocki N."/>
            <person name="Clum A."/>
            <person name="Copeland A."/>
            <person name="Hainaut M."/>
            <person name="Haridas S."/>
            <person name="Labutti K."/>
            <person name="Lindquist E."/>
            <person name="Lipzen A."/>
            <person name="Khouja H.-R."/>
            <person name="Murat C."/>
            <person name="Ohm R."/>
            <person name="Olson A."/>
            <person name="Spatafora J."/>
            <person name="Veneault-Fourrey C."/>
            <person name="Henrissat B."/>
            <person name="Grigoriev I."/>
            <person name="Martin F."/>
            <person name="Perotto S."/>
        </authorList>
    </citation>
    <scope>NUCLEOTIDE SEQUENCE [LARGE SCALE GENOMIC DNA]</scope>
    <source>
        <strain evidence="7 8">F</strain>
    </source>
</reference>
<dbReference type="GO" id="GO:0005634">
    <property type="term" value="C:nucleus"/>
    <property type="evidence" value="ECO:0007669"/>
    <property type="project" value="UniProtKB-SubCell"/>
</dbReference>
<dbReference type="EMBL" id="KZ613967">
    <property type="protein sequence ID" value="PMD30394.1"/>
    <property type="molecule type" value="Genomic_DNA"/>
</dbReference>
<comment type="subcellular location">
    <subcellularLocation>
        <location evidence="1">Nucleus</location>
    </subcellularLocation>
</comment>
<evidence type="ECO:0000313" key="7">
    <source>
        <dbReference type="EMBL" id="PMD30394.1"/>
    </source>
</evidence>
<keyword evidence="3" id="KW-0238">DNA-binding</keyword>
<dbReference type="CDD" id="cd12148">
    <property type="entry name" value="fungal_TF_MHR"/>
    <property type="match status" value="1"/>
</dbReference>
<evidence type="ECO:0000313" key="8">
    <source>
        <dbReference type="Proteomes" id="UP000235786"/>
    </source>
</evidence>
<feature type="domain" description="Zn(2)-C6 fungal-type" evidence="6">
    <location>
        <begin position="23"/>
        <end position="54"/>
    </location>
</feature>
<proteinExistence type="predicted"/>
<dbReference type="InterPro" id="IPR001138">
    <property type="entry name" value="Zn2Cys6_DnaBD"/>
</dbReference>
<evidence type="ECO:0000256" key="1">
    <source>
        <dbReference type="ARBA" id="ARBA00004123"/>
    </source>
</evidence>
<dbReference type="STRING" id="1149755.A0A2J6QVV1"/>
<evidence type="ECO:0000259" key="6">
    <source>
        <dbReference type="PROSITE" id="PS00463"/>
    </source>
</evidence>
<name>A0A2J6QVV1_HYAVF</name>